<proteinExistence type="predicted"/>
<organism evidence="1 2">
    <name type="scientific">Fictibacillus solisalsi</name>
    <dbReference type="NCBI Taxonomy" id="459525"/>
    <lineage>
        <taxon>Bacteria</taxon>
        <taxon>Bacillati</taxon>
        <taxon>Bacillota</taxon>
        <taxon>Bacilli</taxon>
        <taxon>Bacillales</taxon>
        <taxon>Fictibacillaceae</taxon>
        <taxon>Fictibacillus</taxon>
    </lineage>
</organism>
<protein>
    <submittedName>
        <fullName evidence="1">Uncharacterized protein</fullName>
    </submittedName>
</protein>
<name>A0A1H0BRP2_9BACL</name>
<keyword evidence="2" id="KW-1185">Reference proteome</keyword>
<evidence type="ECO:0000313" key="1">
    <source>
        <dbReference type="EMBL" id="SDN48266.1"/>
    </source>
</evidence>
<dbReference type="EMBL" id="FNHW01000005">
    <property type="protein sequence ID" value="SDN48266.1"/>
    <property type="molecule type" value="Genomic_DNA"/>
</dbReference>
<gene>
    <name evidence="1" type="ORF">SAMN04488137_4633</name>
</gene>
<dbReference type="AlphaFoldDB" id="A0A1H0BRP2"/>
<dbReference type="RefSeq" id="WP_090238809.1">
    <property type="nucleotide sequence ID" value="NZ_FNHW01000005.1"/>
</dbReference>
<dbReference type="STRING" id="459525.SAMN04488137_4633"/>
<reference evidence="2" key="1">
    <citation type="submission" date="2016-10" db="EMBL/GenBank/DDBJ databases">
        <authorList>
            <person name="Varghese N."/>
            <person name="Submissions S."/>
        </authorList>
    </citation>
    <scope>NUCLEOTIDE SEQUENCE [LARGE SCALE GENOMIC DNA]</scope>
    <source>
        <strain evidence="2">CGMCC 1.6854</strain>
    </source>
</reference>
<dbReference type="Proteomes" id="UP000199544">
    <property type="component" value="Unassembled WGS sequence"/>
</dbReference>
<evidence type="ECO:0000313" key="2">
    <source>
        <dbReference type="Proteomes" id="UP000199544"/>
    </source>
</evidence>
<accession>A0A1H0BRP2</accession>
<sequence>MIEYFKFVDGVRIVTKIEQDPTARLKERAASLEKQGFTEEPTTINKCLFELEEVVNEQK</sequence>